<protein>
    <submittedName>
        <fullName evidence="3">Uncharacterized protein</fullName>
    </submittedName>
</protein>
<dbReference type="Proteomes" id="UP000770015">
    <property type="component" value="Unassembled WGS sequence"/>
</dbReference>
<comment type="caution">
    <text evidence="3">The sequence shown here is derived from an EMBL/GenBank/DDBJ whole genome shotgun (WGS) entry which is preliminary data.</text>
</comment>
<name>A0A9P8VKS2_9PEZI</name>
<evidence type="ECO:0000256" key="2">
    <source>
        <dbReference type="SAM" id="Phobius"/>
    </source>
</evidence>
<evidence type="ECO:0000256" key="1">
    <source>
        <dbReference type="SAM" id="MobiDB-lite"/>
    </source>
</evidence>
<proteinExistence type="predicted"/>
<sequence length="151" mass="17084">MWHHPHVAQHPSPRDIQAVVSILTFLIRVLLHLQATRTCTRQPRELAAGKSGGEPVQDGGNREECMCRRPYSISILVRLPPQSRQRNAILLDSVEMRRVDSLFSLSLCQKQRTSLRSGKLTQPEQVQLAPQLQVLPPAPEHPQSPILLIWV</sequence>
<dbReference type="AlphaFoldDB" id="A0A9P8VKS2"/>
<feature type="transmembrane region" description="Helical" evidence="2">
    <location>
        <begin position="16"/>
        <end position="35"/>
    </location>
</feature>
<accession>A0A9P8VKS2</accession>
<evidence type="ECO:0000313" key="3">
    <source>
        <dbReference type="EMBL" id="KAH6695337.1"/>
    </source>
</evidence>
<evidence type="ECO:0000313" key="4">
    <source>
        <dbReference type="Proteomes" id="UP000770015"/>
    </source>
</evidence>
<dbReference type="EMBL" id="JAGSXJ010000002">
    <property type="protein sequence ID" value="KAH6695337.1"/>
    <property type="molecule type" value="Genomic_DNA"/>
</dbReference>
<keyword evidence="4" id="KW-1185">Reference proteome</keyword>
<reference evidence="3" key="1">
    <citation type="journal article" date="2021" name="Nat. Commun.">
        <title>Genetic determinants of endophytism in the Arabidopsis root mycobiome.</title>
        <authorList>
            <person name="Mesny F."/>
            <person name="Miyauchi S."/>
            <person name="Thiergart T."/>
            <person name="Pickel B."/>
            <person name="Atanasova L."/>
            <person name="Karlsson M."/>
            <person name="Huettel B."/>
            <person name="Barry K.W."/>
            <person name="Haridas S."/>
            <person name="Chen C."/>
            <person name="Bauer D."/>
            <person name="Andreopoulos W."/>
            <person name="Pangilinan J."/>
            <person name="LaButti K."/>
            <person name="Riley R."/>
            <person name="Lipzen A."/>
            <person name="Clum A."/>
            <person name="Drula E."/>
            <person name="Henrissat B."/>
            <person name="Kohler A."/>
            <person name="Grigoriev I.V."/>
            <person name="Martin F.M."/>
            <person name="Hacquard S."/>
        </authorList>
    </citation>
    <scope>NUCLEOTIDE SEQUENCE</scope>
    <source>
        <strain evidence="3">MPI-SDFR-AT-0117</strain>
    </source>
</reference>
<keyword evidence="2" id="KW-0472">Membrane</keyword>
<feature type="region of interest" description="Disordered" evidence="1">
    <location>
        <begin position="44"/>
        <end position="63"/>
    </location>
</feature>
<keyword evidence="2" id="KW-1133">Transmembrane helix</keyword>
<gene>
    <name evidence="3" type="ORF">F5X68DRAFT_29847</name>
</gene>
<keyword evidence="2" id="KW-0812">Transmembrane</keyword>
<organism evidence="3 4">
    <name type="scientific">Plectosphaerella plurivora</name>
    <dbReference type="NCBI Taxonomy" id="936078"/>
    <lineage>
        <taxon>Eukaryota</taxon>
        <taxon>Fungi</taxon>
        <taxon>Dikarya</taxon>
        <taxon>Ascomycota</taxon>
        <taxon>Pezizomycotina</taxon>
        <taxon>Sordariomycetes</taxon>
        <taxon>Hypocreomycetidae</taxon>
        <taxon>Glomerellales</taxon>
        <taxon>Plectosphaerellaceae</taxon>
        <taxon>Plectosphaerella</taxon>
    </lineage>
</organism>